<dbReference type="Pfam" id="PF07338">
    <property type="entry name" value="YdgH_BhsA-like"/>
    <property type="match status" value="1"/>
</dbReference>
<dbReference type="SUPFAM" id="SSF159871">
    <property type="entry name" value="YdgH-like"/>
    <property type="match status" value="1"/>
</dbReference>
<keyword evidence="1 2" id="KW-0732">Signal</keyword>
<dbReference type="PANTHER" id="PTHR34156">
    <property type="entry name" value="OUTER MEMBRANE PROTEIN-RELATED-RELATED"/>
    <property type="match status" value="1"/>
</dbReference>
<feature type="chain" id="PRO_5032456983" evidence="2">
    <location>
        <begin position="24"/>
        <end position="91"/>
    </location>
</feature>
<protein>
    <submittedName>
        <fullName evidence="4">YhcN protein</fullName>
    </submittedName>
</protein>
<reference evidence="4 5" key="1">
    <citation type="submission" date="2012-11" db="EMBL/GenBank/DDBJ databases">
        <authorList>
            <person name="Linke B."/>
        </authorList>
    </citation>
    <scope>NUCLEOTIDE SEQUENCE [LARGE SCALE GENOMIC DNA]</scope>
    <source>
        <strain evidence="5">CFBP 1232</strain>
    </source>
</reference>
<feature type="signal peptide" evidence="2">
    <location>
        <begin position="1"/>
        <end position="23"/>
    </location>
</feature>
<organism evidence="4 5">
    <name type="scientific">Erwinia amylovora NBRC 12687 = CFBP 1232</name>
    <dbReference type="NCBI Taxonomy" id="1219359"/>
    <lineage>
        <taxon>Bacteria</taxon>
        <taxon>Pseudomonadati</taxon>
        <taxon>Pseudomonadota</taxon>
        <taxon>Gammaproteobacteria</taxon>
        <taxon>Enterobacterales</taxon>
        <taxon>Erwiniaceae</taxon>
        <taxon>Erwinia</taxon>
    </lineage>
</organism>
<dbReference type="InterPro" id="IPR025543">
    <property type="entry name" value="Dodecin-like"/>
</dbReference>
<evidence type="ECO:0000313" key="4">
    <source>
        <dbReference type="EMBL" id="CCO94507.1"/>
    </source>
</evidence>
<dbReference type="EMBL" id="CAPB01000025">
    <property type="protein sequence ID" value="CCO94507.1"/>
    <property type="molecule type" value="Genomic_DNA"/>
</dbReference>
<dbReference type="InterPro" id="IPR051096">
    <property type="entry name" value="BhsA/McbA_stress_biofilm_assoc"/>
</dbReference>
<gene>
    <name evidence="4" type="primary">yhcN</name>
    <name evidence="4" type="ORF">BN437_2597</name>
</gene>
<dbReference type="InterPro" id="IPR010854">
    <property type="entry name" value="YdgH/BhsA/McbA-like_dom"/>
</dbReference>
<dbReference type="RefSeq" id="WP_004158951.1">
    <property type="nucleotide sequence ID" value="NZ_BAYW01000024.1"/>
</dbReference>
<accession>A0A831A123</accession>
<reference evidence="4 5" key="2">
    <citation type="submission" date="2013-04" db="EMBL/GenBank/DDBJ databases">
        <title>Comparative genomics of 12 strains of Erwinia amylovora identifies a pan-genome with a large conserved core and provides insights into host specificity.</title>
        <authorList>
            <person name="Mann R.A."/>
            <person name="Smits T.H.M."/>
            <person name="Buehlmann A."/>
            <person name="Blom J."/>
            <person name="Goesmann A."/>
            <person name="Frey J.E."/>
            <person name="Plummer K.M."/>
            <person name="Beer S.V."/>
            <person name="Luck J."/>
            <person name="Duffy B."/>
            <person name="Rodoni B."/>
        </authorList>
    </citation>
    <scope>NUCLEOTIDE SEQUENCE [LARGE SCALE GENOMIC DNA]</scope>
    <source>
        <strain evidence="5">CFBP 1232</strain>
    </source>
</reference>
<evidence type="ECO:0000256" key="1">
    <source>
        <dbReference type="ARBA" id="ARBA00022729"/>
    </source>
</evidence>
<comment type="caution">
    <text evidence="4">The sequence shown here is derived from an EMBL/GenBank/DDBJ whole genome shotgun (WGS) entry which is preliminary data.</text>
</comment>
<name>A0A831A123_ERWAM</name>
<dbReference type="InterPro" id="IPR036275">
    <property type="entry name" value="YdgH-like_sf"/>
</dbReference>
<dbReference type="Proteomes" id="UP000013111">
    <property type="component" value="Unassembled WGS sequence"/>
</dbReference>
<sequence length="91" mass="9470">MNKKLSAPIAASLLAVASFSTLAATQVNENQASSLHSMGIVSISGARGTLDDATHRLANKADAMGASSYRIIALTNPGDSSMWFGNAEIFR</sequence>
<evidence type="ECO:0000256" key="2">
    <source>
        <dbReference type="SAM" id="SignalP"/>
    </source>
</evidence>
<proteinExistence type="predicted"/>
<feature type="domain" description="YdgH/BhsA/McbA-like" evidence="3">
    <location>
        <begin position="35"/>
        <end position="91"/>
    </location>
</feature>
<dbReference type="GeneID" id="97606705"/>
<evidence type="ECO:0000259" key="3">
    <source>
        <dbReference type="Pfam" id="PF07338"/>
    </source>
</evidence>
<dbReference type="AlphaFoldDB" id="A0A831A123"/>
<evidence type="ECO:0000313" key="5">
    <source>
        <dbReference type="Proteomes" id="UP000013111"/>
    </source>
</evidence>
<dbReference type="Gene3D" id="3.30.1660.10">
    <property type="entry name" value="Flavin-binding protein dodecin"/>
    <property type="match status" value="1"/>
</dbReference>